<dbReference type="Gene3D" id="3.30.565.10">
    <property type="entry name" value="Histidine kinase-like ATPase, C-terminal domain"/>
    <property type="match status" value="1"/>
</dbReference>
<feature type="compositionally biased region" description="Low complexity" evidence="4">
    <location>
        <begin position="474"/>
        <end position="486"/>
    </location>
</feature>
<dbReference type="GO" id="GO:0000710">
    <property type="term" value="P:meiotic mismatch repair"/>
    <property type="evidence" value="ECO:0007669"/>
    <property type="project" value="UniProtKB-ARBA"/>
</dbReference>
<evidence type="ECO:0000256" key="2">
    <source>
        <dbReference type="ARBA" id="ARBA00022763"/>
    </source>
</evidence>
<accession>A0AA35J6F0</accession>
<dbReference type="PROSITE" id="PS00058">
    <property type="entry name" value="DNA_MISMATCH_REPAIR_1"/>
    <property type="match status" value="1"/>
</dbReference>
<dbReference type="AlphaFoldDB" id="A0AA35J6F0"/>
<dbReference type="GO" id="GO:0005524">
    <property type="term" value="F:ATP binding"/>
    <property type="evidence" value="ECO:0007669"/>
    <property type="project" value="InterPro"/>
</dbReference>
<dbReference type="SUPFAM" id="SSF118116">
    <property type="entry name" value="DNA mismatch repair protein MutL"/>
    <property type="match status" value="1"/>
</dbReference>
<reference evidence="7" key="1">
    <citation type="submission" date="2022-10" db="EMBL/GenBank/DDBJ databases">
        <authorList>
            <person name="Byrne P K."/>
        </authorList>
    </citation>
    <scope>NUCLEOTIDE SEQUENCE</scope>
    <source>
        <strain evidence="7">CBS7001</strain>
    </source>
</reference>
<dbReference type="InterPro" id="IPR014790">
    <property type="entry name" value="MutL_C"/>
</dbReference>
<dbReference type="InterPro" id="IPR036890">
    <property type="entry name" value="HATPase_C_sf"/>
</dbReference>
<comment type="similarity">
    <text evidence="1">Belongs to the DNA mismatch repair MutL/HexB family.</text>
</comment>
<dbReference type="Gene3D" id="3.30.1540.20">
    <property type="entry name" value="MutL, C-terminal domain, dimerisation subdomain"/>
    <property type="match status" value="1"/>
</dbReference>
<dbReference type="InterPro" id="IPR013507">
    <property type="entry name" value="DNA_mismatch_S5_2-like"/>
</dbReference>
<dbReference type="GO" id="GO:0032389">
    <property type="term" value="C:MutLalpha complex"/>
    <property type="evidence" value="ECO:0007669"/>
    <property type="project" value="TreeGrafter"/>
</dbReference>
<dbReference type="GO" id="GO:0140664">
    <property type="term" value="F:ATP-dependent DNA damage sensor activity"/>
    <property type="evidence" value="ECO:0007669"/>
    <property type="project" value="InterPro"/>
</dbReference>
<dbReference type="CDD" id="cd03484">
    <property type="entry name" value="MutL_Trans_hPMS_2_like"/>
    <property type="match status" value="1"/>
</dbReference>
<dbReference type="InterPro" id="IPR014762">
    <property type="entry name" value="DNA_mismatch_repair_CS"/>
</dbReference>
<dbReference type="SUPFAM" id="SSF55874">
    <property type="entry name" value="ATPase domain of HSP90 chaperone/DNA topoisomerase II/histidine kinase"/>
    <property type="match status" value="1"/>
</dbReference>
<feature type="domain" description="MutL C-terminal dimerisation" evidence="5">
    <location>
        <begin position="695"/>
        <end position="846"/>
    </location>
</feature>
<gene>
    <name evidence="7" type="primary">SUVC14G2360</name>
    <name evidence="7" type="ORF">SUVC_14G2360</name>
</gene>
<dbReference type="Pfam" id="PF08676">
    <property type="entry name" value="MutL_C"/>
    <property type="match status" value="1"/>
</dbReference>
<sequence length="892" mass="101341">MTQINQINDIDVHRITSGQVITDLTTAVKELVDNSIDANASQIEITFKDYGLESIECSDNGDGIDPSNYEFLALKHFTSKISKFQDVAKVETLGFRGEALSSLCAIANLSVITTNLPPRADRLEYDMAGHVSSKTTTSRNKGTTIQVSHLFHNLPVRQKEFARTFKRQFTKCLTVLQGYAVINYGIKFTVWNVTSKGKKNLILSTMTNSTMKKNISSIFGANGVRGLEEIDLTLDLNPFKQGMLRKYTDDPDFLNLDYKVQIKGYISQNSFGCGRNSKDRQFVYVNNRPVEYHTFLKCCNEVYRTFNNVQFPVVFLNLELPTSLIDVNVTPDKRMILLHNEQVVIDVFKANLTDYYNGQELALPKRICSQPEQQTPKRHRIEFKTQVANDENMAHETISHSYGDIGNKHSESTLTRCDNTLEETNYLFTKTADKSKDTQLTSIMDHGHGIPNDNLGSECDASVESSLALDEDNSSTPAKKSSSTSAKFDDVSSINLGEFSNPRFQNLVNTTRTPNSETVVEEPVYFEIDGEKFQEKATLSQDDGLVFVDDKAHPQPDKCCHHERRGSADTEQDDENDSVYAQIEPVEINVRTQLRSSRSLNSKSSGSISKDNYRSLSDGLSHRKLDDEIIEFDSSTKGLAEMIKNGRRMNSIINKRRSQTHKSLIKKEKELEDYEEGEKYLTLTVSKDDFKKMEIVGQFNLGFIIVTRKIGDKYDLFIVDQHASDEKYNFETLQAVTVFKSQKLIVPQPVELSVIDELTVLDNLPVFEKNGFKLKIDEEEEFGSRIKLLSLPTSKQTLFDLDDFNELIHLVKEDGGLRRDSIRCSKIRSMFAMRACRSSIMIGKPLNRKTMSRVVHNLSGLDKPWNCPHGRPTMRHLMELRDWNSFSEDYKV</sequence>
<dbReference type="InterPro" id="IPR002099">
    <property type="entry name" value="MutL/Mlh/PMS"/>
</dbReference>
<dbReference type="Pfam" id="PF01119">
    <property type="entry name" value="DNA_mis_repair"/>
    <property type="match status" value="1"/>
</dbReference>
<dbReference type="InterPro" id="IPR042120">
    <property type="entry name" value="MutL_C_dimsub"/>
</dbReference>
<dbReference type="SMART" id="SM01340">
    <property type="entry name" value="DNA_mis_repair"/>
    <property type="match status" value="1"/>
</dbReference>
<protein>
    <recommendedName>
        <fullName evidence="3">DNA mismatch repair protein PMS1</fullName>
    </recommendedName>
</protein>
<evidence type="ECO:0000259" key="5">
    <source>
        <dbReference type="SMART" id="SM00853"/>
    </source>
</evidence>
<dbReference type="InterPro" id="IPR038973">
    <property type="entry name" value="MutL/Mlh/Pms-like"/>
</dbReference>
<dbReference type="SMART" id="SM00853">
    <property type="entry name" value="MutL_C"/>
    <property type="match status" value="1"/>
</dbReference>
<evidence type="ECO:0000256" key="3">
    <source>
        <dbReference type="ARBA" id="ARBA00070941"/>
    </source>
</evidence>
<dbReference type="FunFam" id="3.30.1370.100:FF:000001">
    <property type="entry name" value="Mismatch repair endonuclease pms1, putative"/>
    <property type="match status" value="1"/>
</dbReference>
<feature type="region of interest" description="Disordered" evidence="4">
    <location>
        <begin position="594"/>
        <end position="613"/>
    </location>
</feature>
<dbReference type="NCBIfam" id="TIGR00585">
    <property type="entry name" value="mutl"/>
    <property type="match status" value="1"/>
</dbReference>
<dbReference type="InterPro" id="IPR042121">
    <property type="entry name" value="MutL_C_regsub"/>
</dbReference>
<feature type="region of interest" description="Disordered" evidence="4">
    <location>
        <begin position="553"/>
        <end position="584"/>
    </location>
</feature>
<dbReference type="InterPro" id="IPR014721">
    <property type="entry name" value="Ribsml_uS5_D2-typ_fold_subgr"/>
</dbReference>
<dbReference type="FunFam" id="3.30.565.10:FF:000014">
    <property type="entry name" value="Mismatch repair endonuclease pms1, putative"/>
    <property type="match status" value="1"/>
</dbReference>
<evidence type="ECO:0000256" key="1">
    <source>
        <dbReference type="ARBA" id="ARBA00006082"/>
    </source>
</evidence>
<evidence type="ECO:0000259" key="6">
    <source>
        <dbReference type="SMART" id="SM01340"/>
    </source>
</evidence>
<dbReference type="CDD" id="cd16926">
    <property type="entry name" value="HATPase_MutL-MLH-PMS-like"/>
    <property type="match status" value="1"/>
</dbReference>
<feature type="compositionally biased region" description="Low complexity" evidence="4">
    <location>
        <begin position="596"/>
        <end position="609"/>
    </location>
</feature>
<feature type="compositionally biased region" description="Basic and acidic residues" evidence="4">
    <location>
        <begin position="553"/>
        <end position="568"/>
    </location>
</feature>
<evidence type="ECO:0000313" key="7">
    <source>
        <dbReference type="EMBL" id="CAI4050326.1"/>
    </source>
</evidence>
<dbReference type="Gene3D" id="3.30.230.10">
    <property type="match status" value="1"/>
</dbReference>
<dbReference type="FunFam" id="3.30.230.10:FF:000070">
    <property type="entry name" value="mismatch repair endonuclease PMS2"/>
    <property type="match status" value="1"/>
</dbReference>
<feature type="domain" description="DNA mismatch repair protein S5" evidence="6">
    <location>
        <begin position="215"/>
        <end position="357"/>
    </location>
</feature>
<dbReference type="PANTHER" id="PTHR10073:SF52">
    <property type="entry name" value="MISMATCH REPAIR ENDONUCLEASE PMS2"/>
    <property type="match status" value="1"/>
</dbReference>
<name>A0AA35J6F0_SACUV</name>
<evidence type="ECO:0000256" key="4">
    <source>
        <dbReference type="SAM" id="MobiDB-lite"/>
    </source>
</evidence>
<dbReference type="PANTHER" id="PTHR10073">
    <property type="entry name" value="DNA MISMATCH REPAIR PROTEIN MLH, PMS, MUTL"/>
    <property type="match status" value="1"/>
</dbReference>
<dbReference type="GO" id="GO:0030983">
    <property type="term" value="F:mismatched DNA binding"/>
    <property type="evidence" value="ECO:0007669"/>
    <property type="project" value="InterPro"/>
</dbReference>
<organism evidence="7 8">
    <name type="scientific">Saccharomyces uvarum</name>
    <name type="common">Yeast</name>
    <name type="synonym">Saccharomyces bayanus var. uvarum</name>
    <dbReference type="NCBI Taxonomy" id="230603"/>
    <lineage>
        <taxon>Eukaryota</taxon>
        <taxon>Fungi</taxon>
        <taxon>Dikarya</taxon>
        <taxon>Ascomycota</taxon>
        <taxon>Saccharomycotina</taxon>
        <taxon>Saccharomycetes</taxon>
        <taxon>Saccharomycetales</taxon>
        <taxon>Saccharomycetaceae</taxon>
        <taxon>Saccharomyces</taxon>
    </lineage>
</organism>
<dbReference type="InterPro" id="IPR037198">
    <property type="entry name" value="MutL_C_sf"/>
</dbReference>
<dbReference type="Pfam" id="PF13589">
    <property type="entry name" value="HATPase_c_3"/>
    <property type="match status" value="1"/>
</dbReference>
<dbReference type="EMBL" id="OX365925">
    <property type="protein sequence ID" value="CAI4050326.1"/>
    <property type="molecule type" value="Genomic_DNA"/>
</dbReference>
<dbReference type="InterPro" id="IPR020568">
    <property type="entry name" value="Ribosomal_Su5_D2-typ_SF"/>
</dbReference>
<dbReference type="SUPFAM" id="SSF54211">
    <property type="entry name" value="Ribosomal protein S5 domain 2-like"/>
    <property type="match status" value="1"/>
</dbReference>
<proteinExistence type="inferred from homology"/>
<dbReference type="Proteomes" id="UP001162090">
    <property type="component" value="Chromosome 14"/>
</dbReference>
<dbReference type="GO" id="GO:0016887">
    <property type="term" value="F:ATP hydrolysis activity"/>
    <property type="evidence" value="ECO:0007669"/>
    <property type="project" value="InterPro"/>
</dbReference>
<evidence type="ECO:0000313" key="8">
    <source>
        <dbReference type="Proteomes" id="UP001162090"/>
    </source>
</evidence>
<keyword evidence="2" id="KW-0227">DNA damage</keyword>
<feature type="region of interest" description="Disordered" evidence="4">
    <location>
        <begin position="443"/>
        <end position="487"/>
    </location>
</feature>
<dbReference type="Gene3D" id="3.30.1370.100">
    <property type="entry name" value="MutL, C-terminal domain, regulatory subdomain"/>
    <property type="match status" value="1"/>
</dbReference>